<protein>
    <submittedName>
        <fullName evidence="1">Uncharacterized protein</fullName>
    </submittedName>
</protein>
<accession>A0ACB8WK74</accession>
<comment type="caution">
    <text evidence="1">The sequence shown here is derived from an EMBL/GenBank/DDBJ whole genome shotgun (WGS) entry which is preliminary data.</text>
</comment>
<evidence type="ECO:0000313" key="1">
    <source>
        <dbReference type="EMBL" id="KAI3368065.1"/>
    </source>
</evidence>
<dbReference type="Proteomes" id="UP000831701">
    <property type="component" value="Chromosome 9"/>
</dbReference>
<name>A0ACB8WK74_9TELE</name>
<gene>
    <name evidence="1" type="ORF">L3Q82_026887</name>
</gene>
<sequence length="103" mass="11751">MGDFQQFEQDFYQTGYYIDDQGHTVSYCDIYNSTSPSYYDDRAQGFMPGVLDPSLEQQYTGELYQPTMPSRTVGSTGTDSPEEEPPLLEGEKKLSLCPYRLYA</sequence>
<dbReference type="EMBL" id="CM041539">
    <property type="protein sequence ID" value="KAI3368065.1"/>
    <property type="molecule type" value="Genomic_DNA"/>
</dbReference>
<evidence type="ECO:0000313" key="2">
    <source>
        <dbReference type="Proteomes" id="UP000831701"/>
    </source>
</evidence>
<reference evidence="1" key="1">
    <citation type="submission" date="2022-04" db="EMBL/GenBank/DDBJ databases">
        <title>Jade perch genome.</title>
        <authorList>
            <person name="Chao B."/>
        </authorList>
    </citation>
    <scope>NUCLEOTIDE SEQUENCE</scope>
    <source>
        <strain evidence="1">CB-2022</strain>
    </source>
</reference>
<proteinExistence type="predicted"/>
<keyword evidence="2" id="KW-1185">Reference proteome</keyword>
<organism evidence="1 2">
    <name type="scientific">Scortum barcoo</name>
    <name type="common">barcoo grunter</name>
    <dbReference type="NCBI Taxonomy" id="214431"/>
    <lineage>
        <taxon>Eukaryota</taxon>
        <taxon>Metazoa</taxon>
        <taxon>Chordata</taxon>
        <taxon>Craniata</taxon>
        <taxon>Vertebrata</taxon>
        <taxon>Euteleostomi</taxon>
        <taxon>Actinopterygii</taxon>
        <taxon>Neopterygii</taxon>
        <taxon>Teleostei</taxon>
        <taxon>Neoteleostei</taxon>
        <taxon>Acanthomorphata</taxon>
        <taxon>Eupercaria</taxon>
        <taxon>Centrarchiformes</taxon>
        <taxon>Terapontoidei</taxon>
        <taxon>Terapontidae</taxon>
        <taxon>Scortum</taxon>
    </lineage>
</organism>